<dbReference type="PANTHER" id="PTHR43124">
    <property type="entry name" value="PURINE EFFLUX PUMP PBUE"/>
    <property type="match status" value="1"/>
</dbReference>
<evidence type="ECO:0000256" key="1">
    <source>
        <dbReference type="ARBA" id="ARBA00004651"/>
    </source>
</evidence>
<evidence type="ECO:0000256" key="2">
    <source>
        <dbReference type="ARBA" id="ARBA00022475"/>
    </source>
</evidence>
<keyword evidence="3 6" id="KW-0812">Transmembrane</keyword>
<evidence type="ECO:0000313" key="8">
    <source>
        <dbReference type="Proteomes" id="UP000831796"/>
    </source>
</evidence>
<dbReference type="Pfam" id="PF07690">
    <property type="entry name" value="MFS_1"/>
    <property type="match status" value="1"/>
</dbReference>
<accession>A0A8T9QGQ4</accession>
<sequence>MQQAGNWQSELALFKRLETWLIILLTAIGTGGMFCWVSYIAPLMTEVSHFPASYVPYIMMLVGLGMFVGNVVGGKLADRFSPLTAATTLLLAMSGTLLAIYFTSSNQLLSLGLTFLAGSFALALAAPIQILMIHSSKGAEMLGASITQAAFNIGNALGAFLGGLPLAAGYGYTSPALVGVGLALVGAGVACVLAWVSRQQPLVLAPQ</sequence>
<dbReference type="InterPro" id="IPR036259">
    <property type="entry name" value="MFS_trans_sf"/>
</dbReference>
<feature type="transmembrane region" description="Helical" evidence="6">
    <location>
        <begin position="20"/>
        <end position="42"/>
    </location>
</feature>
<name>A0A8T9QGQ4_9BACT</name>
<dbReference type="GO" id="GO:0005886">
    <property type="term" value="C:plasma membrane"/>
    <property type="evidence" value="ECO:0007669"/>
    <property type="project" value="UniProtKB-SubCell"/>
</dbReference>
<evidence type="ECO:0000256" key="5">
    <source>
        <dbReference type="ARBA" id="ARBA00023136"/>
    </source>
</evidence>
<dbReference type="AlphaFoldDB" id="A0A8T9QGQ4"/>
<feature type="transmembrane region" description="Helical" evidence="6">
    <location>
        <begin position="108"/>
        <end position="128"/>
    </location>
</feature>
<keyword evidence="4 6" id="KW-1133">Transmembrane helix</keyword>
<feature type="transmembrane region" description="Helical" evidence="6">
    <location>
        <begin position="54"/>
        <end position="73"/>
    </location>
</feature>
<feature type="transmembrane region" description="Helical" evidence="6">
    <location>
        <begin position="176"/>
        <end position="196"/>
    </location>
</feature>
<comment type="subcellular location">
    <subcellularLocation>
        <location evidence="1">Cell membrane</location>
        <topology evidence="1">Multi-pass membrane protein</topology>
    </subcellularLocation>
</comment>
<dbReference type="InterPro" id="IPR050189">
    <property type="entry name" value="MFS_Efflux_Transporters"/>
</dbReference>
<feature type="transmembrane region" description="Helical" evidence="6">
    <location>
        <begin position="149"/>
        <end position="170"/>
    </location>
</feature>
<evidence type="ECO:0000313" key="7">
    <source>
        <dbReference type="EMBL" id="UOQ75010.1"/>
    </source>
</evidence>
<evidence type="ECO:0000256" key="4">
    <source>
        <dbReference type="ARBA" id="ARBA00022989"/>
    </source>
</evidence>
<keyword evidence="8" id="KW-1185">Reference proteome</keyword>
<dbReference type="Proteomes" id="UP000831796">
    <property type="component" value="Chromosome"/>
</dbReference>
<keyword evidence="5 6" id="KW-0472">Membrane</keyword>
<gene>
    <name evidence="7" type="ORF">MUN79_15655</name>
</gene>
<evidence type="ECO:0000256" key="6">
    <source>
        <dbReference type="SAM" id="Phobius"/>
    </source>
</evidence>
<dbReference type="Gene3D" id="1.20.1250.20">
    <property type="entry name" value="MFS general substrate transporter like domains"/>
    <property type="match status" value="1"/>
</dbReference>
<proteinExistence type="predicted"/>
<keyword evidence="2" id="KW-1003">Cell membrane</keyword>
<protein>
    <submittedName>
        <fullName evidence="7">MFS transporter</fullName>
    </submittedName>
</protein>
<dbReference type="EMBL" id="CP095046">
    <property type="protein sequence ID" value="UOQ75010.1"/>
    <property type="molecule type" value="Genomic_DNA"/>
</dbReference>
<dbReference type="RefSeq" id="WP_244678346.1">
    <property type="nucleotide sequence ID" value="NZ_CP095046.1"/>
</dbReference>
<evidence type="ECO:0000256" key="3">
    <source>
        <dbReference type="ARBA" id="ARBA00022692"/>
    </source>
</evidence>
<dbReference type="InterPro" id="IPR011701">
    <property type="entry name" value="MFS"/>
</dbReference>
<organism evidence="7 8">
    <name type="scientific">Hymenobacter cellulosilyticus</name>
    <dbReference type="NCBI Taxonomy" id="2932248"/>
    <lineage>
        <taxon>Bacteria</taxon>
        <taxon>Pseudomonadati</taxon>
        <taxon>Bacteroidota</taxon>
        <taxon>Cytophagia</taxon>
        <taxon>Cytophagales</taxon>
        <taxon>Hymenobacteraceae</taxon>
        <taxon>Hymenobacter</taxon>
    </lineage>
</organism>
<dbReference type="GO" id="GO:0022857">
    <property type="term" value="F:transmembrane transporter activity"/>
    <property type="evidence" value="ECO:0007669"/>
    <property type="project" value="InterPro"/>
</dbReference>
<dbReference type="SUPFAM" id="SSF103473">
    <property type="entry name" value="MFS general substrate transporter"/>
    <property type="match status" value="1"/>
</dbReference>
<dbReference type="PANTHER" id="PTHR43124:SF6">
    <property type="entry name" value="TRANSPORTER ARAJ-RELATED"/>
    <property type="match status" value="1"/>
</dbReference>
<feature type="transmembrane region" description="Helical" evidence="6">
    <location>
        <begin position="80"/>
        <end position="102"/>
    </location>
</feature>
<dbReference type="KEGG" id="hcu:MUN79_15655"/>
<reference evidence="7" key="1">
    <citation type="submission" date="2022-04" db="EMBL/GenBank/DDBJ databases">
        <title>Hymenobacter sp. isolated from the air.</title>
        <authorList>
            <person name="Won M."/>
            <person name="Lee C.-M."/>
            <person name="Woen H.-Y."/>
            <person name="Kwon S.-W."/>
        </authorList>
    </citation>
    <scope>NUCLEOTIDE SEQUENCE</scope>
    <source>
        <strain evidence="7">5116S-3</strain>
    </source>
</reference>